<dbReference type="Proteomes" id="UP000645612">
    <property type="component" value="Unassembled WGS sequence"/>
</dbReference>
<dbReference type="OrthoDB" id="9152922at2"/>
<sequence>MDAFDRWEHVMTLLDPSPAARHCAPSLVRDPDTARRRHCNDASAASSGGVRRRCAIIAAERQTDSSVLVSWSDPTRCRYDEQRWISAKSRALARCALTGTTIRPGDAIYKPQWRGAKRPANYREVILATEMDRFIGRLSRS</sequence>
<dbReference type="RefSeq" id="WP_021158281.1">
    <property type="nucleotide sequence ID" value="NZ_CADDZZ010000012.1"/>
</dbReference>
<dbReference type="InterPro" id="IPR021769">
    <property type="entry name" value="DUF3331"/>
</dbReference>
<reference evidence="1" key="2">
    <citation type="submission" date="2020-12" db="EMBL/GenBank/DDBJ databases">
        <title>Burkholderia cepacia complex in Mexico.</title>
        <authorList>
            <person name="Estrada P."/>
        </authorList>
    </citation>
    <scope>NUCLEOTIDE SEQUENCE</scope>
    <source>
        <strain evidence="1">871</strain>
    </source>
</reference>
<dbReference type="AlphaFoldDB" id="A0A103KNE0"/>
<evidence type="ECO:0000313" key="4">
    <source>
        <dbReference type="Proteomes" id="UP000645612"/>
    </source>
</evidence>
<evidence type="ECO:0000313" key="3">
    <source>
        <dbReference type="Proteomes" id="UP000250416"/>
    </source>
</evidence>
<reference evidence="2 3" key="1">
    <citation type="submission" date="2018-06" db="EMBL/GenBank/DDBJ databases">
        <authorList>
            <consortium name="Pathogen Informatics"/>
            <person name="Doyle S."/>
        </authorList>
    </citation>
    <scope>NUCLEOTIDE SEQUENCE [LARGE SCALE GENOMIC DNA]</scope>
    <source>
        <strain evidence="2 3">NCTC10661</strain>
    </source>
</reference>
<name>A0A103KNE0_BURCE</name>
<protein>
    <submittedName>
        <fullName evidence="1">DUF3331 domain-containing protein</fullName>
    </submittedName>
    <submittedName>
        <fullName evidence="2">Domain of uncharacterized function (DUF3331)</fullName>
    </submittedName>
</protein>
<dbReference type="EMBL" id="UARD01000020">
    <property type="protein sequence ID" value="SPV20346.1"/>
    <property type="molecule type" value="Genomic_DNA"/>
</dbReference>
<evidence type="ECO:0000313" key="1">
    <source>
        <dbReference type="EMBL" id="MBH9696682.1"/>
    </source>
</evidence>
<evidence type="ECO:0000313" key="2">
    <source>
        <dbReference type="EMBL" id="SPV20346.1"/>
    </source>
</evidence>
<accession>A0A103KNE0</accession>
<dbReference type="Pfam" id="PF11811">
    <property type="entry name" value="DUF3331"/>
    <property type="match status" value="1"/>
</dbReference>
<dbReference type="EMBL" id="JAEDXG010000007">
    <property type="protein sequence ID" value="MBH9696682.1"/>
    <property type="molecule type" value="Genomic_DNA"/>
</dbReference>
<dbReference type="Proteomes" id="UP000250416">
    <property type="component" value="Unassembled WGS sequence"/>
</dbReference>
<proteinExistence type="predicted"/>
<comment type="caution">
    <text evidence="1">The sequence shown here is derived from an EMBL/GenBank/DDBJ whole genome shotgun (WGS) entry which is preliminary data.</text>
</comment>
<organism evidence="1 4">
    <name type="scientific">Burkholderia cepacia</name>
    <name type="common">Pseudomonas cepacia</name>
    <dbReference type="NCBI Taxonomy" id="292"/>
    <lineage>
        <taxon>Bacteria</taxon>
        <taxon>Pseudomonadati</taxon>
        <taxon>Pseudomonadota</taxon>
        <taxon>Betaproteobacteria</taxon>
        <taxon>Burkholderiales</taxon>
        <taxon>Burkholderiaceae</taxon>
        <taxon>Burkholderia</taxon>
        <taxon>Burkholderia cepacia complex</taxon>
    </lineage>
</organism>
<gene>
    <name evidence="1" type="ORF">JAO13_09565</name>
    <name evidence="2" type="ORF">NCTC10661_03711</name>
</gene>